<proteinExistence type="predicted"/>
<gene>
    <name evidence="3" type="ORF">C834K_0819</name>
</gene>
<keyword evidence="4" id="KW-1185">Reference proteome</keyword>
<feature type="transmembrane region" description="Helical" evidence="2">
    <location>
        <begin position="64"/>
        <end position="90"/>
    </location>
</feature>
<dbReference type="OrthoDB" id="17917at2"/>
<feature type="coiled-coil region" evidence="1">
    <location>
        <begin position="97"/>
        <end position="191"/>
    </location>
</feature>
<name>A0A3B0PN74_9CHLA</name>
<evidence type="ECO:0000256" key="1">
    <source>
        <dbReference type="SAM" id="Coils"/>
    </source>
</evidence>
<dbReference type="Proteomes" id="UP000258476">
    <property type="component" value="Chromosome"/>
</dbReference>
<keyword evidence="2" id="KW-1133">Transmembrane helix</keyword>
<accession>A0A3B0PN74</accession>
<keyword evidence="2" id="KW-0472">Membrane</keyword>
<feature type="transmembrane region" description="Helical" evidence="2">
    <location>
        <begin position="27"/>
        <end position="52"/>
    </location>
</feature>
<protein>
    <submittedName>
        <fullName evidence="3">Membrane-bound metallopeptidase,chromosome segregation protein SMC,IncA protein</fullName>
    </submittedName>
</protein>
<keyword evidence="2" id="KW-0812">Transmembrane</keyword>
<dbReference type="Gene3D" id="6.10.140.920">
    <property type="match status" value="1"/>
</dbReference>
<evidence type="ECO:0000313" key="3">
    <source>
        <dbReference type="EMBL" id="SYX09259.1"/>
    </source>
</evidence>
<dbReference type="RefSeq" id="WP_117274547.1">
    <property type="nucleotide sequence ID" value="NZ_LS992154.1"/>
</dbReference>
<evidence type="ECO:0000256" key="2">
    <source>
        <dbReference type="SAM" id="Phobius"/>
    </source>
</evidence>
<keyword evidence="1" id="KW-0175">Coiled coil</keyword>
<organism evidence="3 4">
    <name type="scientific">Chlamydia poikilotherma</name>
    <dbReference type="NCBI Taxonomy" id="1967783"/>
    <lineage>
        <taxon>Bacteria</taxon>
        <taxon>Pseudomonadati</taxon>
        <taxon>Chlamydiota</taxon>
        <taxon>Chlamydiia</taxon>
        <taxon>Chlamydiales</taxon>
        <taxon>Chlamydiaceae</taxon>
        <taxon>Chlamydia/Chlamydophila group</taxon>
        <taxon>Chlamydia</taxon>
    </lineage>
</organism>
<dbReference type="KEGG" id="chla:C834K_0819"/>
<feature type="coiled-coil region" evidence="1">
    <location>
        <begin position="224"/>
        <end position="307"/>
    </location>
</feature>
<dbReference type="AlphaFoldDB" id="A0A3B0PN74"/>
<evidence type="ECO:0000313" key="4">
    <source>
        <dbReference type="Proteomes" id="UP000258476"/>
    </source>
</evidence>
<sequence>MNPSLPLVFAHTQQLASSRYNINKPRIVLITSVIATILGLAVLAANIALLVLFGALGSTVFNGIIIGIILGVMLLLFLGGIHVAIIFKLARSRRLEISRSESIFRDLQTRLQDLQNRLSEKEGDIRILRSQLNGEAIKIQELLKIKQEELDSLTRRYAAMAQENSSLAELVSRLRGELAELRRVLKENQASSDAIIERCRINSELLHSESVIAWQSQEAEKVIAERLRSSSKQLQTQLREKEQILRSKEQMIDKLTRQVSELKREVSGLQIFITDNVANREPKRGVVDELKEKLIALKAKIENLQGYITESTDRNNIEIPTGAVLIERANILCTDVSDIQEFMAENIIVQPSDDAEDQN</sequence>
<dbReference type="EMBL" id="LS992154">
    <property type="protein sequence ID" value="SYX09259.1"/>
    <property type="molecule type" value="Genomic_DNA"/>
</dbReference>
<reference evidence="4" key="1">
    <citation type="submission" date="2017-11" db="EMBL/GenBank/DDBJ databases">
        <authorList>
            <person name="Seth-Smith MB H."/>
        </authorList>
    </citation>
    <scope>NUCLEOTIDE SEQUENCE [LARGE SCALE GENOMIC DNA]</scope>
</reference>